<evidence type="ECO:0000256" key="11">
    <source>
        <dbReference type="ARBA" id="ARBA00023136"/>
    </source>
</evidence>
<evidence type="ECO:0000256" key="18">
    <source>
        <dbReference type="PIRSR" id="PIRSR600542-1"/>
    </source>
</evidence>
<dbReference type="Pfam" id="PF00755">
    <property type="entry name" value="Carn_acyltransf"/>
    <property type="match status" value="1"/>
</dbReference>
<dbReference type="GO" id="GO:0005743">
    <property type="term" value="C:mitochondrial inner membrane"/>
    <property type="evidence" value="ECO:0007669"/>
    <property type="project" value="UniProtKB-SubCell"/>
</dbReference>
<keyword evidence="9" id="KW-0443">Lipid metabolism</keyword>
<keyword evidence="4" id="KW-0813">Transport</keyword>
<keyword evidence="10" id="KW-0496">Mitochondrion</keyword>
<dbReference type="PROSITE" id="PS00440">
    <property type="entry name" value="ACYLTRANSF_C_2"/>
    <property type="match status" value="1"/>
</dbReference>
<reference evidence="21 22" key="1">
    <citation type="journal article" date="2011" name="Proc. Natl. Acad. Sci. U.S.A.">
        <title>Comparative genomics of xylose-fermenting fungi for enhanced biofuel production.</title>
        <authorList>
            <person name="Wohlbach D.J."/>
            <person name="Kuo A."/>
            <person name="Sato T.K."/>
            <person name="Potts K.M."/>
            <person name="Salamov A.A."/>
            <person name="LaButti K.M."/>
            <person name="Sun H."/>
            <person name="Clum A."/>
            <person name="Pangilinan J.L."/>
            <person name="Lindquist E.A."/>
            <person name="Lucas S."/>
            <person name="Lapidus A."/>
            <person name="Jin M."/>
            <person name="Gunawan C."/>
            <person name="Balan V."/>
            <person name="Dale B.E."/>
            <person name="Jeffries T.W."/>
            <person name="Zinkel R."/>
            <person name="Barry K.W."/>
            <person name="Grigoriev I.V."/>
            <person name="Gasch A.P."/>
        </authorList>
    </citation>
    <scope>NUCLEOTIDE SEQUENCE [LARGE SCALE GENOMIC DNA]</scope>
    <source>
        <strain evidence="22">NRRL Y-27907 / 11-Y1</strain>
    </source>
</reference>
<dbReference type="HOGENOM" id="CLU_013513_5_1_1"/>
<dbReference type="SUPFAM" id="SSF52777">
    <property type="entry name" value="CoA-dependent acyltransferases"/>
    <property type="match status" value="2"/>
</dbReference>
<feature type="domain" description="Choline/carnitine acyltransferase" evidence="20">
    <location>
        <begin position="51"/>
        <end position="612"/>
    </location>
</feature>
<keyword evidence="8" id="KW-0809">Transit peptide</keyword>
<gene>
    <name evidence="21" type="primary">CAT2</name>
    <name evidence="21" type="ORF">SPAPADRAFT_62609</name>
</gene>
<dbReference type="Gene3D" id="3.30.559.70">
    <property type="entry name" value="Choline/Carnitine o-acyltransferase, domain 2"/>
    <property type="match status" value="1"/>
</dbReference>
<dbReference type="GO" id="GO:0004092">
    <property type="term" value="F:carnitine O-acetyltransferase activity"/>
    <property type="evidence" value="ECO:0007669"/>
    <property type="project" value="UniProtKB-EC"/>
</dbReference>
<dbReference type="GeneID" id="18874402"/>
<dbReference type="EC" id="2.3.1.7" evidence="16"/>
<evidence type="ECO:0000256" key="9">
    <source>
        <dbReference type="ARBA" id="ARBA00023098"/>
    </source>
</evidence>
<comment type="similarity">
    <text evidence="3 19">Belongs to the carnitine/choline acetyltransferase family.</text>
</comment>
<evidence type="ECO:0000256" key="2">
    <source>
        <dbReference type="ARBA" id="ARBA00004443"/>
    </source>
</evidence>
<evidence type="ECO:0000256" key="7">
    <source>
        <dbReference type="ARBA" id="ARBA00022832"/>
    </source>
</evidence>
<comment type="function">
    <text evidence="15">Carnitine acetylase is specific for short chain fatty acids. Carnitine acetylase seems to affect the flux through the pyruvate dehydrogenase complex. It may be involved as well in the transport of acetyl-CoA into mitochondria.</text>
</comment>
<evidence type="ECO:0000313" key="21">
    <source>
        <dbReference type="EMBL" id="EGW30755.1"/>
    </source>
</evidence>
<comment type="subcellular location">
    <subcellularLocation>
        <location evidence="2">Mitochondrion inner membrane</location>
        <topology evidence="2">Peripheral membrane protein</topology>
        <orientation evidence="2">Matrix side</orientation>
    </subcellularLocation>
    <subcellularLocation>
        <location evidence="1">Peroxisome</location>
    </subcellularLocation>
</comment>
<dbReference type="InParanoid" id="G3ASX3"/>
<dbReference type="STRING" id="619300.G3ASX3"/>
<keyword evidence="7" id="KW-0276">Fatty acid metabolism</keyword>
<evidence type="ECO:0000256" key="5">
    <source>
        <dbReference type="ARBA" id="ARBA00022679"/>
    </source>
</evidence>
<dbReference type="RefSeq" id="XP_007376788.1">
    <property type="nucleotide sequence ID" value="XM_007376726.1"/>
</dbReference>
<evidence type="ECO:0000256" key="10">
    <source>
        <dbReference type="ARBA" id="ARBA00023128"/>
    </source>
</evidence>
<dbReference type="PANTHER" id="PTHR22589">
    <property type="entry name" value="CARNITINE O-ACYLTRANSFERASE"/>
    <property type="match status" value="1"/>
</dbReference>
<evidence type="ECO:0000256" key="16">
    <source>
        <dbReference type="ARBA" id="ARBA00066910"/>
    </source>
</evidence>
<keyword evidence="13 19" id="KW-0012">Acyltransferase</keyword>
<evidence type="ECO:0000256" key="4">
    <source>
        <dbReference type="ARBA" id="ARBA00022448"/>
    </source>
</evidence>
<evidence type="ECO:0000256" key="8">
    <source>
        <dbReference type="ARBA" id="ARBA00022946"/>
    </source>
</evidence>
<dbReference type="InterPro" id="IPR000542">
    <property type="entry name" value="Carn_acyl_trans"/>
</dbReference>
<protein>
    <recommendedName>
        <fullName evidence="17">Carnitine O-acetyltransferase, mitochondrial</fullName>
        <ecNumber evidence="16">2.3.1.7</ecNumber>
    </recommendedName>
</protein>
<feature type="active site" description="Proton acceptor" evidence="18">
    <location>
        <position position="343"/>
    </location>
</feature>
<dbReference type="PROSITE" id="PS00439">
    <property type="entry name" value="ACYLTRANSF_C_1"/>
    <property type="match status" value="1"/>
</dbReference>
<dbReference type="OMA" id="KMDGTPT"/>
<dbReference type="OrthoDB" id="240216at2759"/>
<dbReference type="FunFam" id="3.30.559.70:FF:000007">
    <property type="entry name" value="Carnitine O-acetyltransferase, mitochondrial"/>
    <property type="match status" value="1"/>
</dbReference>
<sequence>MIKLRINQLVSVTSKATSTKSIMSILTSAKRYNSSQPKGDLYKFQSQLPRLPVPALQDTAAKYLKSVEPFLSPAQLAETTAKVQDFIKPGGVGETLQSRLTQFAQGKDNWLAEFWDDYAYMSYRDPVVPYVSYFFSHKDIRGVVGENQLLKASLIAYYTIEFMEQVESEQLPAEVVKGTPYCMNAFKYMFHNSRVPAPGSDITKHYDGQENQFFVVIYQNNFYKVPTHDANGNKLNKGEIYQYLQQIKNDATPPGIGLGALTSLNRDEWLSAYNTLRKSPVNEASLETIFASAFVICLDSYNPITIEEKSRNCWHGDGQNRFFDKPLQFFIGANGNSGFLGEHSRMDATPTVQLNNTVYKQVIAENENSNLVEEVATFLPRVGKAEIIPFDIDPVSRTNIVEAIVKFEETITAHDEEIFQYYGHGKNLIKKFKTSPDAYVQMMMQLAYYKLTGKVRPTYESAATRKYLKGRTETGRTVSNESKKFVETWTNPTATIADKVATFQAACKQHVSYLSSAADGQGVDRHFFGLKNMLAQGEPVPEIFTDPIFSYSSKWYISSSQIPSEYFQSWGWSQVIDDGFGLAYLINNEWIHVHISCKRGNGLSSDHLKWYLVESANEMKDVLSKGLLEGKVEEKSKAKL</sequence>
<evidence type="ECO:0000256" key="1">
    <source>
        <dbReference type="ARBA" id="ARBA00004275"/>
    </source>
</evidence>
<keyword evidence="11" id="KW-0472">Membrane</keyword>
<evidence type="ECO:0000256" key="3">
    <source>
        <dbReference type="ARBA" id="ARBA00005232"/>
    </source>
</evidence>
<proteinExistence type="inferred from homology"/>
<dbReference type="InterPro" id="IPR042231">
    <property type="entry name" value="Cho/carn_acyl_trans_2"/>
</dbReference>
<evidence type="ECO:0000256" key="19">
    <source>
        <dbReference type="RuleBase" id="RU003801"/>
    </source>
</evidence>
<dbReference type="FunCoup" id="G3ASX3">
    <property type="interactions" value="198"/>
</dbReference>
<keyword evidence="6" id="KW-0999">Mitochondrion inner membrane</keyword>
<evidence type="ECO:0000313" key="22">
    <source>
        <dbReference type="Proteomes" id="UP000000709"/>
    </source>
</evidence>
<organism evidence="22">
    <name type="scientific">Spathaspora passalidarum (strain NRRL Y-27907 / 11-Y1)</name>
    <dbReference type="NCBI Taxonomy" id="619300"/>
    <lineage>
        <taxon>Eukaryota</taxon>
        <taxon>Fungi</taxon>
        <taxon>Dikarya</taxon>
        <taxon>Ascomycota</taxon>
        <taxon>Saccharomycotina</taxon>
        <taxon>Pichiomycetes</taxon>
        <taxon>Debaryomycetaceae</taxon>
        <taxon>Spathaspora</taxon>
    </lineage>
</organism>
<dbReference type="GO" id="GO:0005777">
    <property type="term" value="C:peroxisome"/>
    <property type="evidence" value="ECO:0007669"/>
    <property type="project" value="UniProtKB-SubCell"/>
</dbReference>
<dbReference type="Proteomes" id="UP000000709">
    <property type="component" value="Unassembled WGS sequence"/>
</dbReference>
<dbReference type="EMBL" id="GL996504">
    <property type="protein sequence ID" value="EGW30755.1"/>
    <property type="molecule type" value="Genomic_DNA"/>
</dbReference>
<dbReference type="InterPro" id="IPR039551">
    <property type="entry name" value="Cho/carn_acyl_trans"/>
</dbReference>
<dbReference type="GO" id="GO:0006631">
    <property type="term" value="P:fatty acid metabolic process"/>
    <property type="evidence" value="ECO:0007669"/>
    <property type="project" value="UniProtKB-KW"/>
</dbReference>
<dbReference type="PANTHER" id="PTHR22589:SF103">
    <property type="entry name" value="CARNITINE O-ACETYL-TRANSFERASE, ISOFORM A-RELATED"/>
    <property type="match status" value="1"/>
</dbReference>
<keyword evidence="22" id="KW-1185">Reference proteome</keyword>
<dbReference type="AlphaFoldDB" id="G3ASX3"/>
<dbReference type="Gene3D" id="3.30.559.10">
    <property type="entry name" value="Chloramphenicol acetyltransferase-like domain"/>
    <property type="match status" value="1"/>
</dbReference>
<evidence type="ECO:0000256" key="6">
    <source>
        <dbReference type="ARBA" id="ARBA00022792"/>
    </source>
</evidence>
<evidence type="ECO:0000256" key="14">
    <source>
        <dbReference type="ARBA" id="ARBA00052702"/>
    </source>
</evidence>
<dbReference type="GO" id="GO:0009437">
    <property type="term" value="P:carnitine metabolic process"/>
    <property type="evidence" value="ECO:0007669"/>
    <property type="project" value="EnsemblFungi"/>
</dbReference>
<evidence type="ECO:0000256" key="17">
    <source>
        <dbReference type="ARBA" id="ARBA00073438"/>
    </source>
</evidence>
<comment type="catalytic activity">
    <reaction evidence="14">
        <text>(R)-carnitine + acetyl-CoA = O-acetyl-(R)-carnitine + CoA</text>
        <dbReference type="Rhea" id="RHEA:21136"/>
        <dbReference type="ChEBI" id="CHEBI:16347"/>
        <dbReference type="ChEBI" id="CHEBI:57287"/>
        <dbReference type="ChEBI" id="CHEBI:57288"/>
        <dbReference type="ChEBI" id="CHEBI:57589"/>
        <dbReference type="EC" id="2.3.1.7"/>
    </reaction>
</comment>
<dbReference type="KEGG" id="spaa:SPAPADRAFT_62609"/>
<evidence type="ECO:0000256" key="15">
    <source>
        <dbReference type="ARBA" id="ARBA00053195"/>
    </source>
</evidence>
<keyword evidence="5 19" id="KW-0808">Transferase</keyword>
<evidence type="ECO:0000256" key="13">
    <source>
        <dbReference type="ARBA" id="ARBA00023315"/>
    </source>
</evidence>
<dbReference type="eggNOG" id="KOG3717">
    <property type="taxonomic scope" value="Eukaryota"/>
</dbReference>
<dbReference type="InterPro" id="IPR023213">
    <property type="entry name" value="CAT-like_dom_sf"/>
</dbReference>
<evidence type="ECO:0000256" key="12">
    <source>
        <dbReference type="ARBA" id="ARBA00023140"/>
    </source>
</evidence>
<name>G3ASX3_SPAPN</name>
<keyword evidence="12" id="KW-0576">Peroxisome</keyword>
<evidence type="ECO:0000259" key="20">
    <source>
        <dbReference type="Pfam" id="PF00755"/>
    </source>
</evidence>
<accession>G3ASX3</accession>